<keyword evidence="2" id="KW-1185">Reference proteome</keyword>
<dbReference type="PANTHER" id="PTHR33383:SF1">
    <property type="entry name" value="MEMBRANE PROTEIN INSERTION EFFICIENCY FACTOR-RELATED"/>
    <property type="match status" value="1"/>
</dbReference>
<dbReference type="Proteomes" id="UP000002714">
    <property type="component" value="Chromosome"/>
</dbReference>
<reference evidence="1 2" key="1">
    <citation type="journal article" date="2008" name="Appl. Environ. Microbiol.">
        <title>Genome of the epsilonproteobacterial chemolithoautotroph Sulfurimonas denitrificans.</title>
        <authorList>
            <person name="Sievert S.M."/>
            <person name="Scott K.M."/>
            <person name="Klotz M.G."/>
            <person name="Chain P.S.G."/>
            <person name="Hauser L.J."/>
            <person name="Hemp J."/>
            <person name="Huegler M."/>
            <person name="Land M."/>
            <person name="Lapidus A."/>
            <person name="Larimer F.W."/>
            <person name="Lucas S."/>
            <person name="Malfatti S.A."/>
            <person name="Meyer F."/>
            <person name="Paulsen I.T."/>
            <person name="Ren Q."/>
            <person name="Simon J."/>
            <person name="Bailey K."/>
            <person name="Diaz E."/>
            <person name="Fitzpatrick K.A."/>
            <person name="Glover B."/>
            <person name="Gwatney N."/>
            <person name="Korajkic A."/>
            <person name="Long A."/>
            <person name="Mobberley J.M."/>
            <person name="Pantry S.N."/>
            <person name="Pazder G."/>
            <person name="Peterson S."/>
            <person name="Quintanilla J.D."/>
            <person name="Sprinkle R."/>
            <person name="Stephens J."/>
            <person name="Thomas P."/>
            <person name="Vaughn R."/>
            <person name="Weber M.J."/>
            <person name="Wooten L.L."/>
        </authorList>
    </citation>
    <scope>NUCLEOTIDE SEQUENCE [LARGE SCALE GENOMIC DNA]</scope>
    <source>
        <strain evidence="2">ATCC 33889 / DSM 1251</strain>
    </source>
</reference>
<sequence length="114" mass="13593">MIKAFLLKLLWLYQKFFTLIGYGSCRYYPSCSEYAKIHFENNSISSAFYHTFTRILRCNQLFEGGIEYPLLDKLSLKPKKIGIDSIKYWLVPNKKNRFYIIKNFSYKGRMCSTK</sequence>
<dbReference type="EMBL" id="CP000153">
    <property type="protein sequence ID" value="ABB43803.1"/>
    <property type="molecule type" value="Genomic_DNA"/>
</dbReference>
<dbReference type="PANTHER" id="PTHR33383">
    <property type="entry name" value="MEMBRANE PROTEIN INSERTION EFFICIENCY FACTOR-RELATED"/>
    <property type="match status" value="1"/>
</dbReference>
<dbReference type="NCBIfam" id="TIGR00278">
    <property type="entry name" value="membrane protein insertion efficiency factor YidD"/>
    <property type="match status" value="1"/>
</dbReference>
<proteinExistence type="predicted"/>
<dbReference type="Pfam" id="PF01809">
    <property type="entry name" value="YidD"/>
    <property type="match status" value="1"/>
</dbReference>
<dbReference type="RefSeq" id="WP_011372157.1">
    <property type="nucleotide sequence ID" value="NC_007575.1"/>
</dbReference>
<dbReference type="InterPro" id="IPR002696">
    <property type="entry name" value="Membr_insert_effic_factor_YidD"/>
</dbReference>
<evidence type="ECO:0000313" key="1">
    <source>
        <dbReference type="EMBL" id="ABB43803.1"/>
    </source>
</evidence>
<dbReference type="eggNOG" id="COG0759">
    <property type="taxonomic scope" value="Bacteria"/>
</dbReference>
<dbReference type="HOGENOM" id="CLU_144811_4_0_7"/>
<dbReference type="STRING" id="326298.Suden_0523"/>
<organism evidence="1 2">
    <name type="scientific">Sulfurimonas denitrificans (strain ATCC 33889 / DSM 1251)</name>
    <name type="common">Thiomicrospira denitrificans (strain ATCC 33889 / DSM 1251)</name>
    <dbReference type="NCBI Taxonomy" id="326298"/>
    <lineage>
        <taxon>Bacteria</taxon>
        <taxon>Pseudomonadati</taxon>
        <taxon>Campylobacterota</taxon>
        <taxon>Epsilonproteobacteria</taxon>
        <taxon>Campylobacterales</taxon>
        <taxon>Sulfurimonadaceae</taxon>
        <taxon>Sulfurimonas</taxon>
    </lineage>
</organism>
<accession>Q30T78</accession>
<name>Q30T78_SULDN</name>
<dbReference type="KEGG" id="tdn:Suden_0523"/>
<dbReference type="AlphaFoldDB" id="Q30T78"/>
<dbReference type="SMART" id="SM01234">
    <property type="entry name" value="Haemolytic"/>
    <property type="match status" value="1"/>
</dbReference>
<gene>
    <name evidence="1" type="ordered locus">Suden_0523</name>
</gene>
<evidence type="ECO:0008006" key="3">
    <source>
        <dbReference type="Google" id="ProtNLM"/>
    </source>
</evidence>
<protein>
    <recommendedName>
        <fullName evidence="3">Membrane protein insertion efficiency factor</fullName>
    </recommendedName>
</protein>
<evidence type="ECO:0000313" key="2">
    <source>
        <dbReference type="Proteomes" id="UP000002714"/>
    </source>
</evidence>
<dbReference type="OrthoDB" id="9801753at2"/>